<feature type="binding site" evidence="13">
    <location>
        <position position="159"/>
    </location>
    <ligand>
        <name>NADPH</name>
        <dbReference type="ChEBI" id="CHEBI:57783"/>
    </ligand>
</feature>
<evidence type="ECO:0000256" key="5">
    <source>
        <dbReference type="ARBA" id="ARBA00023027"/>
    </source>
</evidence>
<dbReference type="FunFam" id="1.10.1040.10:FF:000001">
    <property type="entry name" value="Glycerol-3-phosphate dehydrogenase [NAD(P)+]"/>
    <property type="match status" value="1"/>
</dbReference>
<feature type="binding site" evidence="16">
    <location>
        <position position="159"/>
    </location>
    <ligand>
        <name>NAD(+)</name>
        <dbReference type="ChEBI" id="CHEBI:57540"/>
    </ligand>
</feature>
<dbReference type="FunFam" id="3.40.50.720:FF:000019">
    <property type="entry name" value="Glycerol-3-phosphate dehydrogenase [NAD(P)+]"/>
    <property type="match status" value="1"/>
</dbReference>
<evidence type="ECO:0000256" key="2">
    <source>
        <dbReference type="ARBA" id="ARBA00022516"/>
    </source>
</evidence>
<dbReference type="PANTHER" id="PTHR11728:SF1">
    <property type="entry name" value="GLYCEROL-3-PHOSPHATE DEHYDROGENASE [NAD(+)] 2, CHLOROPLASTIC"/>
    <property type="match status" value="1"/>
</dbReference>
<keyword evidence="2 13" id="KW-0444">Lipid biosynthesis</keyword>
<evidence type="ECO:0000256" key="16">
    <source>
        <dbReference type="PIRSR" id="PIRSR000114-3"/>
    </source>
</evidence>
<comment type="subcellular location">
    <subcellularLocation>
        <location evidence="13">Cytoplasm</location>
    </subcellularLocation>
</comment>
<evidence type="ECO:0000256" key="17">
    <source>
        <dbReference type="RuleBase" id="RU000437"/>
    </source>
</evidence>
<protein>
    <recommendedName>
        <fullName evidence="11 13">Glycerol-3-phosphate dehydrogenase [NAD(P)+]</fullName>
        <ecNumber evidence="10 13">1.1.1.94</ecNumber>
    </recommendedName>
    <alternativeName>
        <fullName evidence="13">NAD(P)(+)-dependent glycerol-3-phosphate dehydrogenase</fullName>
    </alternativeName>
    <alternativeName>
        <fullName evidence="12 13">NAD(P)H-dependent dihydroxyacetone-phosphate reductase</fullName>
    </alternativeName>
</protein>
<feature type="binding site" evidence="13">
    <location>
        <position position="16"/>
    </location>
    <ligand>
        <name>NADPH</name>
        <dbReference type="ChEBI" id="CHEBI:57783"/>
    </ligand>
</feature>
<feature type="binding site" evidence="13">
    <location>
        <position position="59"/>
    </location>
    <ligand>
        <name>NADPH</name>
        <dbReference type="ChEBI" id="CHEBI:57783"/>
    </ligand>
</feature>
<keyword evidence="13" id="KW-0547">Nucleotide-binding</keyword>
<dbReference type="PANTHER" id="PTHR11728">
    <property type="entry name" value="GLYCEROL-3-PHOSPHATE DEHYDROGENASE"/>
    <property type="match status" value="1"/>
</dbReference>
<feature type="domain" description="Glycerol-3-phosphate dehydrogenase NAD-dependent C-terminal" evidence="19">
    <location>
        <begin position="199"/>
        <end position="338"/>
    </location>
</feature>
<feature type="domain" description="Glycerol-3-phosphate dehydrogenase NAD-dependent N-terminal" evidence="18">
    <location>
        <begin position="7"/>
        <end position="178"/>
    </location>
</feature>
<evidence type="ECO:0000256" key="12">
    <source>
        <dbReference type="ARBA" id="ARBA00080511"/>
    </source>
</evidence>
<feature type="binding site" evidence="13">
    <location>
        <position position="275"/>
    </location>
    <ligand>
        <name>sn-glycerol 3-phosphate</name>
        <dbReference type="ChEBI" id="CHEBI:57597"/>
    </ligand>
</feature>
<feature type="binding site" evidence="13">
    <location>
        <position position="210"/>
    </location>
    <ligand>
        <name>sn-glycerol 3-phosphate</name>
        <dbReference type="ChEBI" id="CHEBI:57597"/>
    </ligand>
</feature>
<dbReference type="GO" id="GO:0047952">
    <property type="term" value="F:glycerol-3-phosphate dehydrogenase [NAD(P)+] activity"/>
    <property type="evidence" value="ECO:0007669"/>
    <property type="project" value="UniProtKB-UniRule"/>
</dbReference>
<feature type="binding site" evidence="13">
    <location>
        <position position="263"/>
    </location>
    <ligand>
        <name>sn-glycerol 3-phosphate</name>
        <dbReference type="ChEBI" id="CHEBI:57597"/>
    </ligand>
</feature>
<evidence type="ECO:0000256" key="3">
    <source>
        <dbReference type="ARBA" id="ARBA00022857"/>
    </source>
</evidence>
<evidence type="ECO:0000259" key="19">
    <source>
        <dbReference type="Pfam" id="PF07479"/>
    </source>
</evidence>
<comment type="pathway">
    <text evidence="13">Membrane lipid metabolism; glycerophospholipid metabolism.</text>
</comment>
<evidence type="ECO:0000256" key="15">
    <source>
        <dbReference type="PIRSR" id="PIRSR000114-2"/>
    </source>
</evidence>
<sequence>MTASVQKVAVLGAGSWGTAFAKIVADTAAEQQTSVETVLWGRNPQSMQQCQQTRVNEKYFPGIVLPEKLQFTADLQEALSGADIVVLAIPAQSLRAQLEVAIPLSEPHAVFVSLAKGLEQGTRLRMSEVIADVLSKVHPQLSESETQSRIAVLSGPNLAKEIVAEQPTASVIAAHTDEIAQAIAKVCASSYFRPYTGTDIVGVEIGGLVKNVIALCVGMCDGLGYGDNSKASVMTRGLAEITRLALALGGEPATMSGLAGMGDLVATCSSPLSRNHTAGRHLAAGVSSRELGTVMTQTAESVKTAPVVVELASQHGIEMPICEAVTAVLADQLNIKDLAPQLLGRSLKNENSTRSL</sequence>
<accession>A0A7H2BM80</accession>
<comment type="caution">
    <text evidence="13">Lacks conserved residue(s) required for the propagation of feature annotation.</text>
</comment>
<dbReference type="NCBIfam" id="NF000942">
    <property type="entry name" value="PRK00094.1-4"/>
    <property type="match status" value="1"/>
</dbReference>
<dbReference type="InterPro" id="IPR036291">
    <property type="entry name" value="NAD(P)-bd_dom_sf"/>
</dbReference>
<feature type="binding site" evidence="13">
    <location>
        <position position="274"/>
    </location>
    <ligand>
        <name>sn-glycerol 3-phosphate</name>
        <dbReference type="ChEBI" id="CHEBI:57597"/>
    </ligand>
</feature>
<feature type="binding site" evidence="16">
    <location>
        <position position="274"/>
    </location>
    <ligand>
        <name>NAD(+)</name>
        <dbReference type="ChEBI" id="CHEBI:57540"/>
    </ligand>
</feature>
<evidence type="ECO:0000256" key="7">
    <source>
        <dbReference type="ARBA" id="ARBA00023209"/>
    </source>
</evidence>
<evidence type="ECO:0000256" key="14">
    <source>
        <dbReference type="PIRSR" id="PIRSR000114-1"/>
    </source>
</evidence>
<dbReference type="InterPro" id="IPR006109">
    <property type="entry name" value="G3P_DH_NAD-dep_C"/>
</dbReference>
<evidence type="ECO:0000259" key="18">
    <source>
        <dbReference type="Pfam" id="PF01210"/>
    </source>
</evidence>
<dbReference type="GO" id="GO:0046167">
    <property type="term" value="P:glycerol-3-phosphate biosynthetic process"/>
    <property type="evidence" value="ECO:0007669"/>
    <property type="project" value="UniProtKB-UniRule"/>
</dbReference>
<reference evidence="20 21" key="1">
    <citation type="submission" date="2020-09" db="EMBL/GenBank/DDBJ databases">
        <title>Investigation of environmental microbe.</title>
        <authorList>
            <person name="Ou Y."/>
            <person name="Kang Q."/>
        </authorList>
    </citation>
    <scope>NUCLEOTIDE SEQUENCE [LARGE SCALE GENOMIC DNA]</scope>
    <source>
        <strain evidence="20 21">KJZ-9</strain>
    </source>
</reference>
<keyword evidence="4 13" id="KW-0560">Oxidoreductase</keyword>
<keyword evidence="8 13" id="KW-1208">Phospholipid metabolism</keyword>
<dbReference type="SUPFAM" id="SSF51735">
    <property type="entry name" value="NAD(P)-binding Rossmann-fold domains"/>
    <property type="match status" value="1"/>
</dbReference>
<keyword evidence="5 13" id="KW-0520">NAD</keyword>
<dbReference type="Pfam" id="PF01210">
    <property type="entry name" value="NAD_Gly3P_dh_N"/>
    <property type="match status" value="1"/>
</dbReference>
<evidence type="ECO:0000313" key="21">
    <source>
        <dbReference type="Proteomes" id="UP000516421"/>
    </source>
</evidence>
<dbReference type="GO" id="GO:0046168">
    <property type="term" value="P:glycerol-3-phosphate catabolic process"/>
    <property type="evidence" value="ECO:0007669"/>
    <property type="project" value="InterPro"/>
</dbReference>
<evidence type="ECO:0000256" key="4">
    <source>
        <dbReference type="ARBA" id="ARBA00023002"/>
    </source>
</evidence>
<dbReference type="KEGG" id="rama:IDM48_05140"/>
<organism evidence="20 21">
    <name type="scientific">Rothia amarae</name>
    <dbReference type="NCBI Taxonomy" id="169480"/>
    <lineage>
        <taxon>Bacteria</taxon>
        <taxon>Bacillati</taxon>
        <taxon>Actinomycetota</taxon>
        <taxon>Actinomycetes</taxon>
        <taxon>Micrococcales</taxon>
        <taxon>Micrococcaceae</taxon>
        <taxon>Rothia</taxon>
    </lineage>
</organism>
<keyword evidence="13" id="KW-0963">Cytoplasm</keyword>
<evidence type="ECO:0000256" key="11">
    <source>
        <dbReference type="ARBA" id="ARBA00069372"/>
    </source>
</evidence>
<dbReference type="GO" id="GO:0008654">
    <property type="term" value="P:phospholipid biosynthetic process"/>
    <property type="evidence" value="ECO:0007669"/>
    <property type="project" value="UniProtKB-KW"/>
</dbReference>
<evidence type="ECO:0000256" key="1">
    <source>
        <dbReference type="ARBA" id="ARBA00011009"/>
    </source>
</evidence>
<keyword evidence="3 13" id="KW-0521">NADP</keyword>
<feature type="active site" description="Proton acceptor" evidence="13 14">
    <location>
        <position position="210"/>
    </location>
</feature>
<dbReference type="Gene3D" id="1.10.1040.10">
    <property type="entry name" value="N-(1-d-carboxylethyl)-l-norvaline Dehydrogenase, domain 2"/>
    <property type="match status" value="1"/>
</dbReference>
<comment type="catalytic activity">
    <reaction evidence="9">
        <text>sn-glycerol 3-phosphate + NADP(+) = dihydroxyacetone phosphate + NADPH + H(+)</text>
        <dbReference type="Rhea" id="RHEA:11096"/>
        <dbReference type="ChEBI" id="CHEBI:15378"/>
        <dbReference type="ChEBI" id="CHEBI:57597"/>
        <dbReference type="ChEBI" id="CHEBI:57642"/>
        <dbReference type="ChEBI" id="CHEBI:57783"/>
        <dbReference type="ChEBI" id="CHEBI:58349"/>
        <dbReference type="EC" id="1.1.1.94"/>
    </reaction>
    <physiologicalReaction direction="right-to-left" evidence="9">
        <dbReference type="Rhea" id="RHEA:11098"/>
    </physiologicalReaction>
</comment>
<dbReference type="EC" id="1.1.1.94" evidence="10 13"/>
<keyword evidence="7 13" id="KW-0594">Phospholipid biosynthesis</keyword>
<dbReference type="GO" id="GO:0006650">
    <property type="term" value="P:glycerophospholipid metabolic process"/>
    <property type="evidence" value="ECO:0007669"/>
    <property type="project" value="UniProtKB-UniRule"/>
</dbReference>
<dbReference type="UniPathway" id="UPA00940"/>
<dbReference type="InterPro" id="IPR006168">
    <property type="entry name" value="G3P_DH_NAD-dep"/>
</dbReference>
<comment type="similarity">
    <text evidence="1 13 17">Belongs to the NAD-dependent glycerol-3-phosphate dehydrogenase family.</text>
</comment>
<evidence type="ECO:0000313" key="20">
    <source>
        <dbReference type="EMBL" id="QNV40776.1"/>
    </source>
</evidence>
<keyword evidence="6 13" id="KW-0443">Lipid metabolism</keyword>
<proteinExistence type="inferred from homology"/>
<dbReference type="GO" id="GO:0051287">
    <property type="term" value="F:NAD binding"/>
    <property type="evidence" value="ECO:0007669"/>
    <property type="project" value="InterPro"/>
</dbReference>
<dbReference type="SUPFAM" id="SSF48179">
    <property type="entry name" value="6-phosphogluconate dehydrogenase C-terminal domain-like"/>
    <property type="match status" value="1"/>
</dbReference>
<feature type="binding site" evidence="15">
    <location>
        <begin position="274"/>
        <end position="275"/>
    </location>
    <ligand>
        <name>substrate</name>
    </ligand>
</feature>
<feature type="binding site" evidence="13">
    <location>
        <position position="155"/>
    </location>
    <ligand>
        <name>sn-glycerol 3-phosphate</name>
        <dbReference type="ChEBI" id="CHEBI:57597"/>
    </ligand>
</feature>
<dbReference type="Proteomes" id="UP000516421">
    <property type="component" value="Chromosome"/>
</dbReference>
<evidence type="ECO:0000256" key="6">
    <source>
        <dbReference type="ARBA" id="ARBA00023098"/>
    </source>
</evidence>
<dbReference type="InterPro" id="IPR013328">
    <property type="entry name" value="6PGD_dom2"/>
</dbReference>
<feature type="binding site" evidence="13">
    <location>
        <position position="116"/>
    </location>
    <ligand>
        <name>sn-glycerol 3-phosphate</name>
        <dbReference type="ChEBI" id="CHEBI:57597"/>
    </ligand>
</feature>
<dbReference type="Gene3D" id="3.40.50.720">
    <property type="entry name" value="NAD(P)-binding Rossmann-like Domain"/>
    <property type="match status" value="1"/>
</dbReference>
<dbReference type="RefSeq" id="WP_190618404.1">
    <property type="nucleotide sequence ID" value="NZ_CP061538.1"/>
</dbReference>
<dbReference type="GO" id="GO:0005975">
    <property type="term" value="P:carbohydrate metabolic process"/>
    <property type="evidence" value="ECO:0007669"/>
    <property type="project" value="InterPro"/>
</dbReference>
<dbReference type="HAMAP" id="MF_00394">
    <property type="entry name" value="NAD_Glyc3P_dehydrog"/>
    <property type="match status" value="1"/>
</dbReference>
<name>A0A7H2BM80_9MICC</name>
<evidence type="ECO:0000256" key="9">
    <source>
        <dbReference type="ARBA" id="ARBA00052716"/>
    </source>
</evidence>
<dbReference type="InterPro" id="IPR011128">
    <property type="entry name" value="G3P_DH_NAD-dep_N"/>
</dbReference>
<comment type="catalytic activity">
    <reaction evidence="13">
        <text>sn-glycerol 3-phosphate + NAD(+) = dihydroxyacetone phosphate + NADH + H(+)</text>
        <dbReference type="Rhea" id="RHEA:11092"/>
        <dbReference type="ChEBI" id="CHEBI:15378"/>
        <dbReference type="ChEBI" id="CHEBI:57540"/>
        <dbReference type="ChEBI" id="CHEBI:57597"/>
        <dbReference type="ChEBI" id="CHEBI:57642"/>
        <dbReference type="ChEBI" id="CHEBI:57945"/>
        <dbReference type="EC" id="1.1.1.94"/>
    </reaction>
</comment>
<dbReference type="NCBIfam" id="NF000940">
    <property type="entry name" value="PRK00094.1-2"/>
    <property type="match status" value="1"/>
</dbReference>
<dbReference type="PIRSF" id="PIRSF000114">
    <property type="entry name" value="Glycerol-3-P_dh"/>
    <property type="match status" value="1"/>
</dbReference>
<feature type="binding site" evidence="13">
    <location>
        <position position="42"/>
    </location>
    <ligand>
        <name>NADPH</name>
        <dbReference type="ChEBI" id="CHEBI:57783"/>
    </ligand>
</feature>
<comment type="function">
    <text evidence="13">Catalyzes the reduction of the glycolytic intermediate dihydroxyacetone phosphate (DHAP) to sn-glycerol 3-phosphate (G3P), the key precursor for phospholipid synthesis.</text>
</comment>
<feature type="binding site" evidence="13">
    <location>
        <position position="274"/>
    </location>
    <ligand>
        <name>NADPH</name>
        <dbReference type="ChEBI" id="CHEBI:57783"/>
    </ligand>
</feature>
<dbReference type="AlphaFoldDB" id="A0A7H2BM80"/>
<feature type="binding site" evidence="13">
    <location>
        <position position="116"/>
    </location>
    <ligand>
        <name>NADPH</name>
        <dbReference type="ChEBI" id="CHEBI:57783"/>
    </ligand>
</feature>
<dbReference type="InterPro" id="IPR008927">
    <property type="entry name" value="6-PGluconate_DH-like_C_sf"/>
</dbReference>
<evidence type="ECO:0000256" key="10">
    <source>
        <dbReference type="ARBA" id="ARBA00066687"/>
    </source>
</evidence>
<feature type="binding site" evidence="16">
    <location>
        <begin position="12"/>
        <end position="17"/>
    </location>
    <ligand>
        <name>NAD(+)</name>
        <dbReference type="ChEBI" id="CHEBI:57540"/>
    </ligand>
</feature>
<feature type="binding site" evidence="13">
    <location>
        <position position="300"/>
    </location>
    <ligand>
        <name>NADPH</name>
        <dbReference type="ChEBI" id="CHEBI:57783"/>
    </ligand>
</feature>
<dbReference type="EMBL" id="CP061538">
    <property type="protein sequence ID" value="QNV40776.1"/>
    <property type="molecule type" value="Genomic_DNA"/>
</dbReference>
<feature type="binding site" evidence="13">
    <location>
        <position position="15"/>
    </location>
    <ligand>
        <name>NADPH</name>
        <dbReference type="ChEBI" id="CHEBI:57783"/>
    </ligand>
</feature>
<gene>
    <name evidence="13" type="primary">gpsA</name>
    <name evidence="20" type="ORF">IDM48_05140</name>
</gene>
<dbReference type="PRINTS" id="PR00077">
    <property type="entry name" value="GPDHDRGNASE"/>
</dbReference>
<feature type="binding site" evidence="13">
    <location>
        <position position="273"/>
    </location>
    <ligand>
        <name>sn-glycerol 3-phosphate</name>
        <dbReference type="ChEBI" id="CHEBI:57597"/>
    </ligand>
</feature>
<dbReference type="Pfam" id="PF07479">
    <property type="entry name" value="NAD_Gly3P_dh_C"/>
    <property type="match status" value="1"/>
</dbReference>
<dbReference type="GO" id="GO:0005829">
    <property type="term" value="C:cytosol"/>
    <property type="evidence" value="ECO:0007669"/>
    <property type="project" value="TreeGrafter"/>
</dbReference>
<evidence type="ECO:0000256" key="13">
    <source>
        <dbReference type="HAMAP-Rule" id="MF_00394"/>
    </source>
</evidence>
<evidence type="ECO:0000256" key="8">
    <source>
        <dbReference type="ARBA" id="ARBA00023264"/>
    </source>
</evidence>
<feature type="binding site" evidence="15">
    <location>
        <position position="116"/>
    </location>
    <ligand>
        <name>substrate</name>
    </ligand>
</feature>
<keyword evidence="21" id="KW-1185">Reference proteome</keyword>